<dbReference type="InterPro" id="IPR058328">
    <property type="entry name" value="DUF8015"/>
</dbReference>
<accession>A0A7D5T8H4</accession>
<evidence type="ECO:0000313" key="2">
    <source>
        <dbReference type="EMBL" id="QLH84908.1"/>
    </source>
</evidence>
<dbReference type="AlphaFoldDB" id="A0A7D5T8H4"/>
<dbReference type="Proteomes" id="UP000509346">
    <property type="component" value="Chromosome"/>
</dbReference>
<dbReference type="KEGG" id="hpel:HZS54_05140"/>
<evidence type="ECO:0000256" key="1">
    <source>
        <dbReference type="SAM" id="Phobius"/>
    </source>
</evidence>
<organism evidence="2 3">
    <name type="scientific">Halosimplex pelagicum</name>
    <dbReference type="NCBI Taxonomy" id="869886"/>
    <lineage>
        <taxon>Archaea</taxon>
        <taxon>Methanobacteriati</taxon>
        <taxon>Methanobacteriota</taxon>
        <taxon>Stenosarchaea group</taxon>
        <taxon>Halobacteria</taxon>
        <taxon>Halobacteriales</taxon>
        <taxon>Haloarculaceae</taxon>
        <taxon>Halosimplex</taxon>
    </lineage>
</organism>
<protein>
    <submittedName>
        <fullName evidence="2">Uncharacterized protein</fullName>
    </submittedName>
</protein>
<gene>
    <name evidence="2" type="ORF">HZS54_05140</name>
</gene>
<keyword evidence="3" id="KW-1185">Reference proteome</keyword>
<proteinExistence type="predicted"/>
<evidence type="ECO:0000313" key="3">
    <source>
        <dbReference type="Proteomes" id="UP000509346"/>
    </source>
</evidence>
<sequence length="67" mass="6550">MASDARGVVSVHDAILALIPAILALAALAGAVLSWSWGTALAVGSVPASGTVGYALFYNPPAGVGEN</sequence>
<dbReference type="OrthoDB" id="242026at2157"/>
<dbReference type="Pfam" id="PF26047">
    <property type="entry name" value="DUF8015"/>
    <property type="match status" value="1"/>
</dbReference>
<keyword evidence="1" id="KW-0812">Transmembrane</keyword>
<keyword evidence="1" id="KW-1133">Transmembrane helix</keyword>
<reference evidence="2 3" key="1">
    <citation type="submission" date="2020-07" db="EMBL/GenBank/DDBJ databases">
        <title>Halosimplex litoreum sp. nov. and Halosimplex rubrum sp. nov., isolated from different salt environments.</title>
        <authorList>
            <person name="Cui H."/>
        </authorList>
    </citation>
    <scope>NUCLEOTIDE SEQUENCE [LARGE SCALE GENOMIC DNA]</scope>
    <source>
        <strain evidence="2 3">R2</strain>
    </source>
</reference>
<dbReference type="EMBL" id="CP058909">
    <property type="protein sequence ID" value="QLH84908.1"/>
    <property type="molecule type" value="Genomic_DNA"/>
</dbReference>
<feature type="transmembrane region" description="Helical" evidence="1">
    <location>
        <begin position="14"/>
        <end position="33"/>
    </location>
</feature>
<keyword evidence="1" id="KW-0472">Membrane</keyword>
<name>A0A7D5T8H4_9EURY</name>